<dbReference type="PANTHER" id="PTHR43133:SF59">
    <property type="entry name" value="ECF RNA POLYMERASE SIGMA FACTOR SIGR"/>
    <property type="match status" value="1"/>
</dbReference>
<dbReference type="InterPro" id="IPR013325">
    <property type="entry name" value="RNA_pol_sigma_r2"/>
</dbReference>
<dbReference type="Proteomes" id="UP000034883">
    <property type="component" value="Chromosome"/>
</dbReference>
<dbReference type="GO" id="GO:0006352">
    <property type="term" value="P:DNA-templated transcription initiation"/>
    <property type="evidence" value="ECO:0007669"/>
    <property type="project" value="InterPro"/>
</dbReference>
<evidence type="ECO:0000313" key="10">
    <source>
        <dbReference type="Proteomes" id="UP000034883"/>
    </source>
</evidence>
<evidence type="ECO:0000259" key="8">
    <source>
        <dbReference type="Pfam" id="PF08281"/>
    </source>
</evidence>
<dbReference type="OrthoDB" id="9803470at2"/>
<dbReference type="STRING" id="927083.DB32_003406"/>
<dbReference type="NCBIfam" id="TIGR02937">
    <property type="entry name" value="sigma70-ECF"/>
    <property type="match status" value="1"/>
</dbReference>
<evidence type="ECO:0000256" key="4">
    <source>
        <dbReference type="ARBA" id="ARBA00023125"/>
    </source>
</evidence>
<dbReference type="GO" id="GO:0016987">
    <property type="term" value="F:sigma factor activity"/>
    <property type="evidence" value="ECO:0007669"/>
    <property type="project" value="UniProtKB-KW"/>
</dbReference>
<dbReference type="InterPro" id="IPR036388">
    <property type="entry name" value="WH-like_DNA-bd_sf"/>
</dbReference>
<evidence type="ECO:0000259" key="7">
    <source>
        <dbReference type="Pfam" id="PF04542"/>
    </source>
</evidence>
<dbReference type="Pfam" id="PF04542">
    <property type="entry name" value="Sigma70_r2"/>
    <property type="match status" value="1"/>
</dbReference>
<keyword evidence="3 6" id="KW-0731">Sigma factor</keyword>
<dbReference type="RefSeq" id="WP_053233447.1">
    <property type="nucleotide sequence ID" value="NZ_CP011125.1"/>
</dbReference>
<keyword evidence="4 6" id="KW-0238">DNA-binding</keyword>
<proteinExistence type="inferred from homology"/>
<keyword evidence="2 6" id="KW-0805">Transcription regulation</keyword>
<evidence type="ECO:0000256" key="1">
    <source>
        <dbReference type="ARBA" id="ARBA00010641"/>
    </source>
</evidence>
<accession>A0A0F6YI25</accession>
<dbReference type="EMBL" id="CP011125">
    <property type="protein sequence ID" value="AKF06257.1"/>
    <property type="molecule type" value="Genomic_DNA"/>
</dbReference>
<dbReference type="CDD" id="cd06171">
    <property type="entry name" value="Sigma70_r4"/>
    <property type="match status" value="1"/>
</dbReference>
<name>A0A0F6YI25_9BACT</name>
<keyword evidence="5 6" id="KW-0804">Transcription</keyword>
<feature type="domain" description="RNA polymerase sigma-70 region 2" evidence="7">
    <location>
        <begin position="22"/>
        <end position="85"/>
    </location>
</feature>
<dbReference type="InterPro" id="IPR000838">
    <property type="entry name" value="RNA_pol_sigma70_ECF_CS"/>
</dbReference>
<dbReference type="InterPro" id="IPR007627">
    <property type="entry name" value="RNA_pol_sigma70_r2"/>
</dbReference>
<protein>
    <recommendedName>
        <fullName evidence="6">RNA polymerase sigma factor</fullName>
    </recommendedName>
</protein>
<dbReference type="SUPFAM" id="SSF88946">
    <property type="entry name" value="Sigma2 domain of RNA polymerase sigma factors"/>
    <property type="match status" value="1"/>
</dbReference>
<dbReference type="Pfam" id="PF08281">
    <property type="entry name" value="Sigma70_r4_2"/>
    <property type="match status" value="1"/>
</dbReference>
<feature type="domain" description="RNA polymerase sigma factor 70 region 4 type 2" evidence="8">
    <location>
        <begin position="126"/>
        <end position="177"/>
    </location>
</feature>
<dbReference type="SUPFAM" id="SSF88659">
    <property type="entry name" value="Sigma3 and sigma4 domains of RNA polymerase sigma factors"/>
    <property type="match status" value="1"/>
</dbReference>
<reference evidence="9 10" key="1">
    <citation type="submission" date="2015-03" db="EMBL/GenBank/DDBJ databases">
        <title>Genome assembly of Sandaracinus amylolyticus DSM 53668.</title>
        <authorList>
            <person name="Sharma G."/>
            <person name="Subramanian S."/>
        </authorList>
    </citation>
    <scope>NUCLEOTIDE SEQUENCE [LARGE SCALE GENOMIC DNA]</scope>
    <source>
        <strain evidence="9 10">DSM 53668</strain>
    </source>
</reference>
<evidence type="ECO:0000256" key="6">
    <source>
        <dbReference type="RuleBase" id="RU000716"/>
    </source>
</evidence>
<dbReference type="InterPro" id="IPR014284">
    <property type="entry name" value="RNA_pol_sigma-70_dom"/>
</dbReference>
<dbReference type="KEGG" id="samy:DB32_003406"/>
<organism evidence="9 10">
    <name type="scientific">Sandaracinus amylolyticus</name>
    <dbReference type="NCBI Taxonomy" id="927083"/>
    <lineage>
        <taxon>Bacteria</taxon>
        <taxon>Pseudomonadati</taxon>
        <taxon>Myxococcota</taxon>
        <taxon>Polyangia</taxon>
        <taxon>Polyangiales</taxon>
        <taxon>Sandaracinaceae</taxon>
        <taxon>Sandaracinus</taxon>
    </lineage>
</organism>
<comment type="similarity">
    <text evidence="1 6">Belongs to the sigma-70 factor family. ECF subfamily.</text>
</comment>
<evidence type="ECO:0000313" key="9">
    <source>
        <dbReference type="EMBL" id="AKF06257.1"/>
    </source>
</evidence>
<dbReference type="AlphaFoldDB" id="A0A0F6YI25"/>
<dbReference type="InterPro" id="IPR039425">
    <property type="entry name" value="RNA_pol_sigma-70-like"/>
</dbReference>
<dbReference type="Gene3D" id="1.10.10.10">
    <property type="entry name" value="Winged helix-like DNA-binding domain superfamily/Winged helix DNA-binding domain"/>
    <property type="match status" value="1"/>
</dbReference>
<evidence type="ECO:0000256" key="5">
    <source>
        <dbReference type="ARBA" id="ARBA00023163"/>
    </source>
</evidence>
<evidence type="ECO:0000256" key="3">
    <source>
        <dbReference type="ARBA" id="ARBA00023082"/>
    </source>
</evidence>
<evidence type="ECO:0000256" key="2">
    <source>
        <dbReference type="ARBA" id="ARBA00023015"/>
    </source>
</evidence>
<keyword evidence="10" id="KW-1185">Reference proteome</keyword>
<dbReference type="InterPro" id="IPR013324">
    <property type="entry name" value="RNA_pol_sigma_r3/r4-like"/>
</dbReference>
<dbReference type="PROSITE" id="PS01063">
    <property type="entry name" value="SIGMA70_ECF"/>
    <property type="match status" value="1"/>
</dbReference>
<sequence length="215" mass="24363">MALSDDTPNPLRDEFAKEALVHLDSLYGAALRLTRSESDAEDLVQDAFLKAYRFYDRFEPGTNLRAWLLRVLTNTFINKYRRNTRERRVLDGDEAEPVGDGVMSRAAMRALTDPVGDAMRPLVVKEIQNALDELSDEHRLMIVLADVEELSYKEIADIVGCPIGTVMSRLHRARKQMQHRLVDTAVQMGIIDDKTEGTSEPISLEAYRRTREVAG</sequence>
<dbReference type="InterPro" id="IPR013249">
    <property type="entry name" value="RNA_pol_sigma70_r4_t2"/>
</dbReference>
<dbReference type="Gene3D" id="1.10.1740.10">
    <property type="match status" value="1"/>
</dbReference>
<dbReference type="PANTHER" id="PTHR43133">
    <property type="entry name" value="RNA POLYMERASE ECF-TYPE SIGMA FACTO"/>
    <property type="match status" value="1"/>
</dbReference>
<gene>
    <name evidence="9" type="ORF">DB32_003406</name>
</gene>
<dbReference type="GO" id="GO:0003677">
    <property type="term" value="F:DNA binding"/>
    <property type="evidence" value="ECO:0007669"/>
    <property type="project" value="UniProtKB-KW"/>
</dbReference>